<feature type="chain" id="PRO_5044583723" description="Autotransporter domain-containing protein" evidence="1">
    <location>
        <begin position="27"/>
        <end position="318"/>
    </location>
</feature>
<reference evidence="2" key="3">
    <citation type="journal article" date="2019" name="Int. J. Syst. Evol. Microbiol.">
        <title>Polynucleobacter paneuropaeus sp. nov., characterized by six strains isolated from freshwater lakes located along a 3000 km north-south cross-section across Europe.</title>
        <authorList>
            <person name="Hoetzinger M."/>
            <person name="Schmidt J."/>
            <person name="Pitt A."/>
            <person name="Koll U."/>
            <person name="Lang E."/>
            <person name="Hahn M.W."/>
        </authorList>
    </citation>
    <scope>NUCLEOTIDE SEQUENCE</scope>
    <source>
        <strain evidence="2">MG-25-Pas1-D2</strain>
    </source>
</reference>
<sequence length="318" mass="34718">MSLISKHLLAFSLLLALLSHSASSNAQSAIVNSLNNYLQKRSDAFMTITGYSLTPDVTTGQLKIYNPGNSDTNLQMTSVGGGDVISQNVPLYLEGTLALNRFDPVFTGSSGISSVNIPMHWNSITGTGGVGWDFPLTEDLRFRPIANVMLGHLESDASIAARYINSNTQAQLNSMSYGRMNTYGVGGSLMLDYEHYRPEQEIDIELRYTNIPIQTFDTSQGYQGSADSQSLGLWARSRIPTPFTVLDRPLRAVFELAHTEFLGNLRGALGFDSLSSVGTGLEIDRSASDPLFTRVRLMFRYQFGQNVQGTSIGIAASF</sequence>
<dbReference type="EMBL" id="QMCH01000003">
    <property type="protein sequence ID" value="RAZ42454.1"/>
    <property type="molecule type" value="Genomic_DNA"/>
</dbReference>
<evidence type="ECO:0000256" key="1">
    <source>
        <dbReference type="SAM" id="SignalP"/>
    </source>
</evidence>
<reference evidence="5 7" key="2">
    <citation type="submission" date="2018-06" db="EMBL/GenBank/DDBJ databases">
        <title>Genome of strain Polynucleobacter sp. FUKU-NW-11.</title>
        <authorList>
            <person name="Hahn M.W."/>
        </authorList>
    </citation>
    <scope>NUCLEOTIDE SEQUENCE [LARGE SCALE GENOMIC DNA]</scope>
    <source>
        <strain evidence="5">FUKU-NW-11</strain>
        <strain evidence="7">FUKU-NW11</strain>
    </source>
</reference>
<name>A0A2Z4JVA5_9BURK</name>
<feature type="signal peptide" evidence="1">
    <location>
        <begin position="1"/>
        <end position="26"/>
    </location>
</feature>
<evidence type="ECO:0000313" key="2">
    <source>
        <dbReference type="EMBL" id="AWW50700.1"/>
    </source>
</evidence>
<dbReference type="Proteomes" id="UP000783102">
    <property type="component" value="Unassembled WGS sequence"/>
</dbReference>
<keyword evidence="1" id="KW-0732">Signal</keyword>
<dbReference type="SUPFAM" id="SSF103515">
    <property type="entry name" value="Autotransporter"/>
    <property type="match status" value="1"/>
</dbReference>
<organism evidence="2 6">
    <name type="scientific">Polynucleobacter paneuropaeus</name>
    <dbReference type="NCBI Taxonomy" id="2527775"/>
    <lineage>
        <taxon>Bacteria</taxon>
        <taxon>Pseudomonadati</taxon>
        <taxon>Pseudomonadota</taxon>
        <taxon>Betaproteobacteria</taxon>
        <taxon>Burkholderiales</taxon>
        <taxon>Burkholderiaceae</taxon>
        <taxon>Polynucleobacter</taxon>
    </lineage>
</organism>
<evidence type="ECO:0000313" key="5">
    <source>
        <dbReference type="EMBL" id="RAZ42454.1"/>
    </source>
</evidence>
<dbReference type="InterPro" id="IPR036709">
    <property type="entry name" value="Autotransporte_beta_dom_sf"/>
</dbReference>
<dbReference type="AlphaFoldDB" id="A0A2Z4JVA5"/>
<dbReference type="Proteomes" id="UP000251072">
    <property type="component" value="Unassembled WGS sequence"/>
</dbReference>
<evidence type="ECO:0000313" key="7">
    <source>
        <dbReference type="Proteomes" id="UP000251072"/>
    </source>
</evidence>
<evidence type="ECO:0000313" key="3">
    <source>
        <dbReference type="EMBL" id="MBT8552077.1"/>
    </source>
</evidence>
<reference evidence="6" key="1">
    <citation type="submission" date="2018-06" db="EMBL/GenBank/DDBJ databases">
        <title>Description of a new Polynucleobacter species.</title>
        <authorList>
            <person name="Hahn M.W."/>
        </authorList>
    </citation>
    <scope>NUCLEOTIDE SEQUENCE [LARGE SCALE GENOMIC DNA]</scope>
    <source>
        <strain evidence="6">MG-25-Pas1-D2</strain>
    </source>
</reference>
<dbReference type="Proteomes" id="UP000248592">
    <property type="component" value="Chromosome"/>
</dbReference>
<dbReference type="Gene3D" id="2.40.128.130">
    <property type="entry name" value="Autotransporter beta-domain"/>
    <property type="match status" value="1"/>
</dbReference>
<evidence type="ECO:0000313" key="6">
    <source>
        <dbReference type="Proteomes" id="UP000248592"/>
    </source>
</evidence>
<proteinExistence type="predicted"/>
<dbReference type="EMBL" id="JAANGI010000001">
    <property type="protein sequence ID" value="MBT8591031.1"/>
    <property type="molecule type" value="Genomic_DNA"/>
</dbReference>
<accession>A0A2Z4JVA5</accession>
<reference evidence="3" key="4">
    <citation type="journal article" date="2021" name="Genome Biol. Evol.">
        <title>Continental-Scale Gene Flow Prevents Allopatric Divergence of Pelagic Freshwater Bacteria.</title>
        <authorList>
            <person name="Hoetzinger M."/>
            <person name="Pitt A."/>
            <person name="Huemer A."/>
            <person name="Hahn M.W."/>
        </authorList>
    </citation>
    <scope>NUCLEOTIDE SEQUENCE</scope>
    <source>
        <strain evidence="4">AP-YLGG-20-G6</strain>
        <strain evidence="3">SM1-W8</strain>
    </source>
</reference>
<evidence type="ECO:0008006" key="8">
    <source>
        <dbReference type="Google" id="ProtNLM"/>
    </source>
</evidence>
<dbReference type="RefSeq" id="WP_112238413.1">
    <property type="nucleotide sequence ID" value="NZ_CBCSBS010000001.1"/>
</dbReference>
<protein>
    <recommendedName>
        <fullName evidence="8">Autotransporter domain-containing protein</fullName>
    </recommendedName>
</protein>
<gene>
    <name evidence="5" type="ORF">DP176_04455</name>
    <name evidence="4" type="ORF">G6693_03720</name>
    <name evidence="3" type="ORF">G6731_08930</name>
    <name evidence="2" type="ORF">Pas1_07025</name>
</gene>
<dbReference type="EMBL" id="JAANEY010000001">
    <property type="protein sequence ID" value="MBT8552077.1"/>
    <property type="molecule type" value="Genomic_DNA"/>
</dbReference>
<dbReference type="EMBL" id="CP030085">
    <property type="protein sequence ID" value="AWW50700.1"/>
    <property type="molecule type" value="Genomic_DNA"/>
</dbReference>
<dbReference type="Proteomes" id="UP000762271">
    <property type="component" value="Unassembled WGS sequence"/>
</dbReference>
<evidence type="ECO:0000313" key="4">
    <source>
        <dbReference type="EMBL" id="MBT8591031.1"/>
    </source>
</evidence>
<keyword evidence="7" id="KW-1185">Reference proteome</keyword>